<sequence>MGSLFKDGGNMLRRIWQKLVALNHCRDIYGEDTLVTQGIQLTVGLLTAYGILKFIGLWDAVFH</sequence>
<comment type="caution">
    <text evidence="1">The sequence shown here is derived from an EMBL/GenBank/DDBJ whole genome shotgun (WGS) entry which is preliminary data.</text>
</comment>
<gene>
    <name evidence="1" type="ORF">HMPREF0551_1168</name>
</gene>
<dbReference type="HOGENOM" id="CLU_2880333_0_0_4"/>
<proteinExistence type="predicted"/>
<name>E7RWV6_9BURK</name>
<dbReference type="STRING" id="887898.HMPREF0551_1168"/>
<reference evidence="1 2" key="1">
    <citation type="submission" date="2010-12" db="EMBL/GenBank/DDBJ databases">
        <authorList>
            <person name="Muzny D."/>
            <person name="Qin X."/>
            <person name="Deng J."/>
            <person name="Jiang H."/>
            <person name="Liu Y."/>
            <person name="Qu J."/>
            <person name="Song X.-Z."/>
            <person name="Zhang L."/>
            <person name="Thornton R."/>
            <person name="Coyle M."/>
            <person name="Francisco L."/>
            <person name="Jackson L."/>
            <person name="Javaid M."/>
            <person name="Korchina V."/>
            <person name="Kovar C."/>
            <person name="Mata R."/>
            <person name="Mathew T."/>
            <person name="Ngo R."/>
            <person name="Nguyen L."/>
            <person name="Nguyen N."/>
            <person name="Okwuonu G."/>
            <person name="Ongeri F."/>
            <person name="Pham C."/>
            <person name="Simmons D."/>
            <person name="Wilczek-Boney K."/>
            <person name="Hale W."/>
            <person name="Jakkamsetti A."/>
            <person name="Pham P."/>
            <person name="Ruth R."/>
            <person name="San Lucas F."/>
            <person name="Warren J."/>
            <person name="Zhang J."/>
            <person name="Zhao Z."/>
            <person name="Zhou C."/>
            <person name="Zhu D."/>
            <person name="Lee S."/>
            <person name="Bess C."/>
            <person name="Blankenburg K."/>
            <person name="Forbes L."/>
            <person name="Fu Q."/>
            <person name="Gubbala S."/>
            <person name="Hirani K."/>
            <person name="Jayaseelan J.C."/>
            <person name="Lara F."/>
            <person name="Munidasa M."/>
            <person name="Palculict T."/>
            <person name="Patil S."/>
            <person name="Pu L.-L."/>
            <person name="Saada N."/>
            <person name="Tang L."/>
            <person name="Weissenberger G."/>
            <person name="Zhu Y."/>
            <person name="Hemphill L."/>
            <person name="Shang Y."/>
            <person name="Youmans B."/>
            <person name="Ayvaz T."/>
            <person name="Ross M."/>
            <person name="Santibanez J."/>
            <person name="Aqrawi P."/>
            <person name="Gross S."/>
            <person name="Joshi V."/>
            <person name="Fowler G."/>
            <person name="Nazareth L."/>
            <person name="Reid J."/>
            <person name="Worley K."/>
            <person name="Petrosino J."/>
            <person name="Highlander S."/>
            <person name="Gibbs R."/>
        </authorList>
    </citation>
    <scope>NUCLEOTIDE SEQUENCE [LARGE SCALE GENOMIC DNA]</scope>
    <source>
        <strain evidence="1 2">ATCC 51599</strain>
    </source>
</reference>
<dbReference type="EMBL" id="AEQP01000004">
    <property type="protein sequence ID" value="EFV95210.1"/>
    <property type="molecule type" value="Genomic_DNA"/>
</dbReference>
<dbReference type="Proteomes" id="UP000011021">
    <property type="component" value="Unassembled WGS sequence"/>
</dbReference>
<protein>
    <submittedName>
        <fullName evidence="1">Uncharacterized protein</fullName>
    </submittedName>
</protein>
<dbReference type="AlphaFoldDB" id="E7RWV6"/>
<accession>E7RWV6</accession>
<evidence type="ECO:0000313" key="1">
    <source>
        <dbReference type="EMBL" id="EFV95210.1"/>
    </source>
</evidence>
<keyword evidence="2" id="KW-1185">Reference proteome</keyword>
<organism evidence="1 2">
    <name type="scientific">Lautropia mirabilis ATCC 51599</name>
    <dbReference type="NCBI Taxonomy" id="887898"/>
    <lineage>
        <taxon>Bacteria</taxon>
        <taxon>Pseudomonadati</taxon>
        <taxon>Pseudomonadota</taxon>
        <taxon>Betaproteobacteria</taxon>
        <taxon>Burkholderiales</taxon>
        <taxon>Burkholderiaceae</taxon>
        <taxon>Lautropia</taxon>
    </lineage>
</organism>
<evidence type="ECO:0000313" key="2">
    <source>
        <dbReference type="Proteomes" id="UP000011021"/>
    </source>
</evidence>